<dbReference type="CDD" id="cd18791">
    <property type="entry name" value="SF2_C_RHA"/>
    <property type="match status" value="1"/>
</dbReference>
<dbReference type="GO" id="GO:0016787">
    <property type="term" value="F:hydrolase activity"/>
    <property type="evidence" value="ECO:0007669"/>
    <property type="project" value="UniProtKB-KW"/>
</dbReference>
<comment type="similarity">
    <text evidence="1">Belongs to the DEAD box helicase family. DEAH subfamily.</text>
</comment>
<evidence type="ECO:0000259" key="10">
    <source>
        <dbReference type="PROSITE" id="PS51194"/>
    </source>
</evidence>
<organism evidence="11 12">
    <name type="scientific">Microthyrium microscopicum</name>
    <dbReference type="NCBI Taxonomy" id="703497"/>
    <lineage>
        <taxon>Eukaryota</taxon>
        <taxon>Fungi</taxon>
        <taxon>Dikarya</taxon>
        <taxon>Ascomycota</taxon>
        <taxon>Pezizomycotina</taxon>
        <taxon>Dothideomycetes</taxon>
        <taxon>Dothideomycetes incertae sedis</taxon>
        <taxon>Microthyriales</taxon>
        <taxon>Microthyriaceae</taxon>
        <taxon>Microthyrium</taxon>
    </lineage>
</organism>
<dbReference type="InterPro" id="IPR027417">
    <property type="entry name" value="P-loop_NTPase"/>
</dbReference>
<dbReference type="SMART" id="SM00487">
    <property type="entry name" value="DEXDc"/>
    <property type="match status" value="1"/>
</dbReference>
<dbReference type="PROSITE" id="PS00690">
    <property type="entry name" value="DEAH_ATP_HELICASE"/>
    <property type="match status" value="1"/>
</dbReference>
<proteinExistence type="inferred from homology"/>
<feature type="region of interest" description="Disordered" evidence="8">
    <location>
        <begin position="185"/>
        <end position="302"/>
    </location>
</feature>
<dbReference type="Gene3D" id="1.20.120.1080">
    <property type="match status" value="1"/>
</dbReference>
<feature type="compositionally biased region" description="Basic and acidic residues" evidence="8">
    <location>
        <begin position="162"/>
        <end position="171"/>
    </location>
</feature>
<keyword evidence="5" id="KW-0347">Helicase</keyword>
<dbReference type="InterPro" id="IPR007502">
    <property type="entry name" value="Helicase-assoc_dom"/>
</dbReference>
<comment type="catalytic activity">
    <reaction evidence="7">
        <text>ATP + H2O = ADP + phosphate + H(+)</text>
        <dbReference type="Rhea" id="RHEA:13065"/>
        <dbReference type="ChEBI" id="CHEBI:15377"/>
        <dbReference type="ChEBI" id="CHEBI:15378"/>
        <dbReference type="ChEBI" id="CHEBI:30616"/>
        <dbReference type="ChEBI" id="CHEBI:43474"/>
        <dbReference type="ChEBI" id="CHEBI:456216"/>
        <dbReference type="EC" id="3.6.4.13"/>
    </reaction>
</comment>
<feature type="domain" description="Helicase ATP-binding" evidence="9">
    <location>
        <begin position="393"/>
        <end position="571"/>
    </location>
</feature>
<dbReference type="InterPro" id="IPR011545">
    <property type="entry name" value="DEAD/DEAH_box_helicase_dom"/>
</dbReference>
<dbReference type="GO" id="GO:0003724">
    <property type="term" value="F:RNA helicase activity"/>
    <property type="evidence" value="ECO:0007669"/>
    <property type="project" value="UniProtKB-EC"/>
</dbReference>
<feature type="region of interest" description="Disordered" evidence="8">
    <location>
        <begin position="46"/>
        <end position="69"/>
    </location>
</feature>
<dbReference type="InterPro" id="IPR014001">
    <property type="entry name" value="Helicase_ATP-bd"/>
</dbReference>
<dbReference type="CDD" id="cd17982">
    <property type="entry name" value="DEXHc_DHX37"/>
    <property type="match status" value="1"/>
</dbReference>
<dbReference type="OrthoDB" id="10253254at2759"/>
<dbReference type="GO" id="GO:0003723">
    <property type="term" value="F:RNA binding"/>
    <property type="evidence" value="ECO:0007669"/>
    <property type="project" value="TreeGrafter"/>
</dbReference>
<protein>
    <recommendedName>
        <fullName evidence="2">RNA helicase</fullName>
        <ecNumber evidence="2">3.6.4.13</ecNumber>
    </recommendedName>
</protein>
<dbReference type="Pfam" id="PF00270">
    <property type="entry name" value="DEAD"/>
    <property type="match status" value="1"/>
</dbReference>
<dbReference type="InterPro" id="IPR048333">
    <property type="entry name" value="HA2_WH"/>
</dbReference>
<evidence type="ECO:0000313" key="12">
    <source>
        <dbReference type="Proteomes" id="UP000799302"/>
    </source>
</evidence>
<keyword evidence="3" id="KW-0547">Nucleotide-binding</keyword>
<dbReference type="PANTHER" id="PTHR18934:SF99">
    <property type="entry name" value="ATP-DEPENDENT RNA HELICASE DHX37-RELATED"/>
    <property type="match status" value="1"/>
</dbReference>
<accession>A0A6A6ULH6</accession>
<dbReference type="GO" id="GO:0000462">
    <property type="term" value="P:maturation of SSU-rRNA from tricistronic rRNA transcript (SSU-rRNA, 5.8S rRNA, LSU-rRNA)"/>
    <property type="evidence" value="ECO:0007669"/>
    <property type="project" value="TreeGrafter"/>
</dbReference>
<dbReference type="SMART" id="SM00847">
    <property type="entry name" value="HA2"/>
    <property type="match status" value="1"/>
</dbReference>
<gene>
    <name evidence="11" type="ORF">BT63DRAFT_370012</name>
</gene>
<dbReference type="Proteomes" id="UP000799302">
    <property type="component" value="Unassembled WGS sequence"/>
</dbReference>
<evidence type="ECO:0000256" key="6">
    <source>
        <dbReference type="ARBA" id="ARBA00022840"/>
    </source>
</evidence>
<evidence type="ECO:0000256" key="4">
    <source>
        <dbReference type="ARBA" id="ARBA00022801"/>
    </source>
</evidence>
<dbReference type="EMBL" id="MU004232">
    <property type="protein sequence ID" value="KAF2671938.1"/>
    <property type="molecule type" value="Genomic_DNA"/>
</dbReference>
<evidence type="ECO:0000256" key="3">
    <source>
        <dbReference type="ARBA" id="ARBA00022741"/>
    </source>
</evidence>
<dbReference type="GO" id="GO:1990904">
    <property type="term" value="C:ribonucleoprotein complex"/>
    <property type="evidence" value="ECO:0007669"/>
    <property type="project" value="UniProtKB-ARBA"/>
</dbReference>
<sequence>MPPKFVPRERKRRTLDRQRASLPAPPTDSDAIELIPLSKTEREARRTALKEDLARQHAKTKVSSKKQKRLDKYIDTKLKKEENAALLKKVARGQAGVDRTLLKSTKVLGRGREERREGFARALRERAAGINMAEAEGVLFEKRKAPRDRLVDDLESDSDSGEGEKIDVHGVEALEPKQLSIAASDKAFGGGLKRPLEMDEDGRPVIKKRKREKKAVFKIDLQPPVRDPLYVDKDLEPTWDGFDSGDDSHSHEGSTNESGSESEEHSQGEEEEQLEFEESTEATEETSSEEDGEDADVKKEKSKARTSAFKAWAEQQRNEATGFTPSNALADLPVLPSTAIFTPRPKEEDPLPAELVVKADAKRKAYAVTVTRSEEIQTARLELPVVAKEQQIMEAIFNNDVVIISGATGSGKTTQVPQFLFENGFGDPSGPTPGLIGVTQPRRVAAVSMAKRVGDELGDSGNRVAHQIRFDTTVGKKTAVKFMTDGVLLRELSQDLSLKKYSAIIIDEAHERTVNTDILISLMSRCIKARKQLAEKKSKLYTPLKLIIMSATLRVSDFRENKRLFDEPPPLVEAEGRQFEVSPHWARRTYPDFLEEAFKKLSRGHRKLPPGGILVFLTGQNEIRTLMKRLKEEFPAAQRTDQSGPQVVINPSEMVIENDDMDMTDMPYIVDEDNIPIDCESDDESDVEIEGLDDPDDEFKVEGEEPSTELLNFHVLPLYSQLPSKEQLKVFEAVPEGSRLIVLATNVAETSLTIPGIRYVFDSGRVKERKWDRAGVQTFETTWVSKASADQRMGRAGRTGPGHCYRLYSSAIYETFQDFAEPEIFRSPLEGVVLQLKSFGIQKVENFPFPTPPEAINLVKAESLLSHLGALDSHKRITSLGKELQNYPLSPRFAQMLRLGQVYKCVEFMIATVAALDVPEILIPQSLLGLQSYSNEEPLSLAEEELKSERQKAYGNAQKRLSRLSDASDAIKLLAAVLEYNKADDPETLCEDYFLRSKALKEVNQLREQLTGIVKMLQPNTLGSFRPKLHTPSTKEVEIIRQIIAAGFIDQVAIRADCLPSPPDFERKPKRAIDVPYRTLIPSFETASGQIEEDRSVFLHPSSLLSRLSMAKLPRFIVYHRLQRSQNKSGAAAKTRMHPLTPVNASQLATLARGTSLLSVSKPMGKVASLPSVDGRERRQCAVTVSLVGRQGDVGWPLATKEVVQKREPKEGWVVEKYLA</sequence>
<evidence type="ECO:0000313" key="11">
    <source>
        <dbReference type="EMBL" id="KAF2671938.1"/>
    </source>
</evidence>
<feature type="domain" description="Helicase C-terminal" evidence="10">
    <location>
        <begin position="662"/>
        <end position="840"/>
    </location>
</feature>
<evidence type="ECO:0000256" key="8">
    <source>
        <dbReference type="SAM" id="MobiDB-lite"/>
    </source>
</evidence>
<feature type="region of interest" description="Disordered" evidence="8">
    <location>
        <begin position="149"/>
        <end position="171"/>
    </location>
</feature>
<dbReference type="InterPro" id="IPR001650">
    <property type="entry name" value="Helicase_C-like"/>
</dbReference>
<dbReference type="InterPro" id="IPR002464">
    <property type="entry name" value="DNA/RNA_helicase_DEAH_CS"/>
</dbReference>
<name>A0A6A6ULH6_9PEZI</name>
<evidence type="ECO:0000256" key="7">
    <source>
        <dbReference type="ARBA" id="ARBA00047984"/>
    </source>
</evidence>
<feature type="compositionally biased region" description="Basic residues" evidence="8">
    <location>
        <begin position="56"/>
        <end position="69"/>
    </location>
</feature>
<dbReference type="PROSITE" id="PS51192">
    <property type="entry name" value="HELICASE_ATP_BIND_1"/>
    <property type="match status" value="1"/>
</dbReference>
<dbReference type="PANTHER" id="PTHR18934">
    <property type="entry name" value="ATP-DEPENDENT RNA HELICASE"/>
    <property type="match status" value="1"/>
</dbReference>
<keyword evidence="4 11" id="KW-0378">Hydrolase</keyword>
<dbReference type="SUPFAM" id="SSF52540">
    <property type="entry name" value="P-loop containing nucleoside triphosphate hydrolases"/>
    <property type="match status" value="1"/>
</dbReference>
<evidence type="ECO:0000259" key="9">
    <source>
        <dbReference type="PROSITE" id="PS51192"/>
    </source>
</evidence>
<feature type="compositionally biased region" description="Basic and acidic residues" evidence="8">
    <location>
        <begin position="46"/>
        <end position="55"/>
    </location>
</feature>
<dbReference type="GO" id="GO:0005730">
    <property type="term" value="C:nucleolus"/>
    <property type="evidence" value="ECO:0007669"/>
    <property type="project" value="TreeGrafter"/>
</dbReference>
<feature type="region of interest" description="Disordered" evidence="8">
    <location>
        <begin position="1"/>
        <end position="31"/>
    </location>
</feature>
<evidence type="ECO:0000256" key="2">
    <source>
        <dbReference type="ARBA" id="ARBA00012552"/>
    </source>
</evidence>
<dbReference type="Pfam" id="PF07717">
    <property type="entry name" value="OB_NTP_bind"/>
    <property type="match status" value="1"/>
</dbReference>
<dbReference type="Gene3D" id="3.40.50.300">
    <property type="entry name" value="P-loop containing nucleotide triphosphate hydrolases"/>
    <property type="match status" value="2"/>
</dbReference>
<reference evidence="11" key="1">
    <citation type="journal article" date="2020" name="Stud. Mycol.">
        <title>101 Dothideomycetes genomes: a test case for predicting lifestyles and emergence of pathogens.</title>
        <authorList>
            <person name="Haridas S."/>
            <person name="Albert R."/>
            <person name="Binder M."/>
            <person name="Bloem J."/>
            <person name="Labutti K."/>
            <person name="Salamov A."/>
            <person name="Andreopoulos B."/>
            <person name="Baker S."/>
            <person name="Barry K."/>
            <person name="Bills G."/>
            <person name="Bluhm B."/>
            <person name="Cannon C."/>
            <person name="Castanera R."/>
            <person name="Culley D."/>
            <person name="Daum C."/>
            <person name="Ezra D."/>
            <person name="Gonzalez J."/>
            <person name="Henrissat B."/>
            <person name="Kuo A."/>
            <person name="Liang C."/>
            <person name="Lipzen A."/>
            <person name="Lutzoni F."/>
            <person name="Magnuson J."/>
            <person name="Mondo S."/>
            <person name="Nolan M."/>
            <person name="Ohm R."/>
            <person name="Pangilinan J."/>
            <person name="Park H.-J."/>
            <person name="Ramirez L."/>
            <person name="Alfaro M."/>
            <person name="Sun H."/>
            <person name="Tritt A."/>
            <person name="Yoshinaga Y."/>
            <person name="Zwiers L.-H."/>
            <person name="Turgeon B."/>
            <person name="Goodwin S."/>
            <person name="Spatafora J."/>
            <person name="Crous P."/>
            <person name="Grigoriev I."/>
        </authorList>
    </citation>
    <scope>NUCLEOTIDE SEQUENCE</scope>
    <source>
        <strain evidence="11">CBS 115976</strain>
    </source>
</reference>
<dbReference type="SMART" id="SM00490">
    <property type="entry name" value="HELICc"/>
    <property type="match status" value="1"/>
</dbReference>
<dbReference type="AlphaFoldDB" id="A0A6A6ULH6"/>
<evidence type="ECO:0000256" key="5">
    <source>
        <dbReference type="ARBA" id="ARBA00022806"/>
    </source>
</evidence>
<dbReference type="Pfam" id="PF04408">
    <property type="entry name" value="WHD_HA2"/>
    <property type="match status" value="1"/>
</dbReference>
<feature type="compositionally biased region" description="Basic and acidic residues" evidence="8">
    <location>
        <begin position="194"/>
        <end position="204"/>
    </location>
</feature>
<dbReference type="Pfam" id="PF00271">
    <property type="entry name" value="Helicase_C"/>
    <property type="match status" value="1"/>
</dbReference>
<dbReference type="InterPro" id="IPR011709">
    <property type="entry name" value="DEAD-box_helicase_OB_fold"/>
</dbReference>
<dbReference type="FunFam" id="3.40.50.300:FF:000637">
    <property type="entry name" value="ATP-dependent RNA helicase DHX37/DHR1"/>
    <property type="match status" value="1"/>
</dbReference>
<feature type="compositionally biased region" description="Acidic residues" evidence="8">
    <location>
        <begin position="269"/>
        <end position="294"/>
    </location>
</feature>
<dbReference type="PROSITE" id="PS51194">
    <property type="entry name" value="HELICASE_CTER"/>
    <property type="match status" value="1"/>
</dbReference>
<keyword evidence="12" id="KW-1185">Reference proteome</keyword>
<keyword evidence="6" id="KW-0067">ATP-binding</keyword>
<dbReference type="Pfam" id="PF21010">
    <property type="entry name" value="HA2_C"/>
    <property type="match status" value="1"/>
</dbReference>
<dbReference type="EC" id="3.6.4.13" evidence="2"/>
<dbReference type="GO" id="GO:0005524">
    <property type="term" value="F:ATP binding"/>
    <property type="evidence" value="ECO:0007669"/>
    <property type="project" value="UniProtKB-KW"/>
</dbReference>
<evidence type="ECO:0000256" key="1">
    <source>
        <dbReference type="ARBA" id="ARBA00008792"/>
    </source>
</evidence>